<evidence type="ECO:0000256" key="2">
    <source>
        <dbReference type="ARBA" id="ARBA00007069"/>
    </source>
</evidence>
<evidence type="ECO:0000259" key="9">
    <source>
        <dbReference type="PROSITE" id="PS50928"/>
    </source>
</evidence>
<feature type="transmembrane region" description="Helical" evidence="8">
    <location>
        <begin position="265"/>
        <end position="285"/>
    </location>
</feature>
<proteinExistence type="inferred from homology"/>
<keyword evidence="4" id="KW-1003">Cell membrane</keyword>
<dbReference type="Proteomes" id="UP000199392">
    <property type="component" value="Unassembled WGS sequence"/>
</dbReference>
<feature type="transmembrane region" description="Helical" evidence="8">
    <location>
        <begin position="115"/>
        <end position="139"/>
    </location>
</feature>
<dbReference type="Gene3D" id="1.10.3720.10">
    <property type="entry name" value="MetI-like"/>
    <property type="match status" value="1"/>
</dbReference>
<evidence type="ECO:0000256" key="1">
    <source>
        <dbReference type="ARBA" id="ARBA00004651"/>
    </source>
</evidence>
<evidence type="ECO:0000313" key="11">
    <source>
        <dbReference type="Proteomes" id="UP000199392"/>
    </source>
</evidence>
<feature type="transmembrane region" description="Helical" evidence="8">
    <location>
        <begin position="211"/>
        <end position="229"/>
    </location>
</feature>
<dbReference type="PANTHER" id="PTHR42929">
    <property type="entry name" value="INNER MEMBRANE ABC TRANSPORTER PERMEASE PROTEIN YDCU-RELATED-RELATED"/>
    <property type="match status" value="1"/>
</dbReference>
<sequence>MTLARRKLLQLVGLLGAPTVFLLVFFFGPLLIMLVYSFLTPGLYGGVDWIFSHLNYGRILGWADTRYEKFDPVFIAIFLRSLRLAALTVLASLLVCYPAAFWISRMRPGMRDFAIFLVTLPFFVSLIVRLFAWVLILRPTGFLNQGLMGLGLTGAPIEFLYTDFAVILGMTYVFIPFMFLPLYGSIEKLDMAQIEASSDLGATRFQTFRKVILPATLPGIVGGSVITFIPALGNFIVPSVLGGAKVLMIGNLIEQQFLSARNWPFGSALAMLVMSAVLILLIAQFRLSKKEAQA</sequence>
<dbReference type="InterPro" id="IPR000515">
    <property type="entry name" value="MetI-like"/>
</dbReference>
<feature type="domain" description="ABC transmembrane type-1" evidence="9">
    <location>
        <begin position="78"/>
        <end position="284"/>
    </location>
</feature>
<accession>A0A1I6VVN4</accession>
<comment type="similarity">
    <text evidence="2">Belongs to the binding-protein-dependent transport system permease family. CysTW subfamily.</text>
</comment>
<keyword evidence="3 8" id="KW-0813">Transport</keyword>
<evidence type="ECO:0000256" key="7">
    <source>
        <dbReference type="ARBA" id="ARBA00023136"/>
    </source>
</evidence>
<evidence type="ECO:0000256" key="6">
    <source>
        <dbReference type="ARBA" id="ARBA00022989"/>
    </source>
</evidence>
<dbReference type="CDD" id="cd06261">
    <property type="entry name" value="TM_PBP2"/>
    <property type="match status" value="1"/>
</dbReference>
<feature type="transmembrane region" description="Helical" evidence="8">
    <location>
        <begin position="84"/>
        <end position="103"/>
    </location>
</feature>
<evidence type="ECO:0000256" key="3">
    <source>
        <dbReference type="ARBA" id="ARBA00022448"/>
    </source>
</evidence>
<feature type="transmembrane region" description="Helical" evidence="8">
    <location>
        <begin position="159"/>
        <end position="183"/>
    </location>
</feature>
<feature type="transmembrane region" description="Helical" evidence="8">
    <location>
        <begin position="12"/>
        <end position="39"/>
    </location>
</feature>
<dbReference type="SUPFAM" id="SSF161098">
    <property type="entry name" value="MetI-like"/>
    <property type="match status" value="1"/>
</dbReference>
<dbReference type="GO" id="GO:0005886">
    <property type="term" value="C:plasma membrane"/>
    <property type="evidence" value="ECO:0007669"/>
    <property type="project" value="UniProtKB-SubCell"/>
</dbReference>
<name>A0A1I6VVN4_9RHOB</name>
<keyword evidence="11" id="KW-1185">Reference proteome</keyword>
<dbReference type="EMBL" id="FOZW01000013">
    <property type="protein sequence ID" value="SFT17786.1"/>
    <property type="molecule type" value="Genomic_DNA"/>
</dbReference>
<evidence type="ECO:0000313" key="10">
    <source>
        <dbReference type="EMBL" id="SFT17786.1"/>
    </source>
</evidence>
<keyword evidence="5 8" id="KW-0812">Transmembrane</keyword>
<organism evidence="10 11">
    <name type="scientific">Alloyangia pacifica</name>
    <dbReference type="NCBI Taxonomy" id="311180"/>
    <lineage>
        <taxon>Bacteria</taxon>
        <taxon>Pseudomonadati</taxon>
        <taxon>Pseudomonadota</taxon>
        <taxon>Alphaproteobacteria</taxon>
        <taxon>Rhodobacterales</taxon>
        <taxon>Roseobacteraceae</taxon>
        <taxon>Alloyangia</taxon>
    </lineage>
</organism>
<dbReference type="OrthoDB" id="9807047at2"/>
<dbReference type="AlphaFoldDB" id="A0A1I6VVN4"/>
<dbReference type="RefSeq" id="WP_092429143.1">
    <property type="nucleotide sequence ID" value="NZ_FNCL01000013.1"/>
</dbReference>
<dbReference type="PANTHER" id="PTHR42929:SF1">
    <property type="entry name" value="INNER MEMBRANE ABC TRANSPORTER PERMEASE PROTEIN YDCU-RELATED"/>
    <property type="match status" value="1"/>
</dbReference>
<evidence type="ECO:0000256" key="4">
    <source>
        <dbReference type="ARBA" id="ARBA00022475"/>
    </source>
</evidence>
<evidence type="ECO:0000256" key="8">
    <source>
        <dbReference type="RuleBase" id="RU363032"/>
    </source>
</evidence>
<dbReference type="STRING" id="311180.SAMN04488050_11346"/>
<dbReference type="GO" id="GO:0055085">
    <property type="term" value="P:transmembrane transport"/>
    <property type="evidence" value="ECO:0007669"/>
    <property type="project" value="InterPro"/>
</dbReference>
<dbReference type="InterPro" id="IPR035906">
    <property type="entry name" value="MetI-like_sf"/>
</dbReference>
<evidence type="ECO:0000256" key="5">
    <source>
        <dbReference type="ARBA" id="ARBA00022692"/>
    </source>
</evidence>
<protein>
    <submittedName>
        <fullName evidence="10">Spermidine/putrescine transport system permease protein</fullName>
    </submittedName>
</protein>
<keyword evidence="7 8" id="KW-0472">Membrane</keyword>
<comment type="subcellular location">
    <subcellularLocation>
        <location evidence="1 8">Cell membrane</location>
        <topology evidence="1 8">Multi-pass membrane protein</topology>
    </subcellularLocation>
</comment>
<keyword evidence="6 8" id="KW-1133">Transmembrane helix</keyword>
<reference evidence="11" key="1">
    <citation type="submission" date="2016-10" db="EMBL/GenBank/DDBJ databases">
        <authorList>
            <person name="Varghese N."/>
            <person name="Submissions S."/>
        </authorList>
    </citation>
    <scope>NUCLEOTIDE SEQUENCE [LARGE SCALE GENOMIC DNA]</scope>
    <source>
        <strain evidence="11">DSM 26894</strain>
    </source>
</reference>
<gene>
    <name evidence="10" type="ORF">SAMN04488050_11346</name>
</gene>
<dbReference type="PROSITE" id="PS50928">
    <property type="entry name" value="ABC_TM1"/>
    <property type="match status" value="1"/>
</dbReference>
<dbReference type="Pfam" id="PF00528">
    <property type="entry name" value="BPD_transp_1"/>
    <property type="match status" value="1"/>
</dbReference>